<feature type="compositionally biased region" description="Acidic residues" evidence="1">
    <location>
        <begin position="150"/>
        <end position="159"/>
    </location>
</feature>
<proteinExistence type="predicted"/>
<evidence type="ECO:0008006" key="4">
    <source>
        <dbReference type="Google" id="ProtNLM"/>
    </source>
</evidence>
<evidence type="ECO:0000313" key="2">
    <source>
        <dbReference type="EMBL" id="GFN95453.1"/>
    </source>
</evidence>
<dbReference type="SUPFAM" id="SSF56801">
    <property type="entry name" value="Acetyl-CoA synthetase-like"/>
    <property type="match status" value="1"/>
</dbReference>
<evidence type="ECO:0000313" key="3">
    <source>
        <dbReference type="Proteomes" id="UP000735302"/>
    </source>
</evidence>
<name>A0AAV3ZNK6_9GAST</name>
<gene>
    <name evidence="2" type="ORF">PoB_002195900</name>
</gene>
<sequence>MLLLLGVVRVRVDQWLAHGEDYSFLAKVIEEEGVDLVFLLPTEAAQLVDHWSPRPFPIVKQMIVGAMPVTVKLVSRIMPSCKILTILYASTELQVISYNTIICADQFQDFDSGVFCPEEWFKVLDNVGKGQDRKDRDLSRPKVIYTGQTIDDDDDDDYGDEGKTKMR</sequence>
<dbReference type="Gene3D" id="3.40.50.12780">
    <property type="entry name" value="N-terminal domain of ligase-like"/>
    <property type="match status" value="1"/>
</dbReference>
<keyword evidence="3" id="KW-1185">Reference proteome</keyword>
<feature type="region of interest" description="Disordered" evidence="1">
    <location>
        <begin position="145"/>
        <end position="167"/>
    </location>
</feature>
<dbReference type="Proteomes" id="UP000735302">
    <property type="component" value="Unassembled WGS sequence"/>
</dbReference>
<reference evidence="2 3" key="1">
    <citation type="journal article" date="2021" name="Elife">
        <title>Chloroplast acquisition without the gene transfer in kleptoplastic sea slugs, Plakobranchus ocellatus.</title>
        <authorList>
            <person name="Maeda T."/>
            <person name="Takahashi S."/>
            <person name="Yoshida T."/>
            <person name="Shimamura S."/>
            <person name="Takaki Y."/>
            <person name="Nagai Y."/>
            <person name="Toyoda A."/>
            <person name="Suzuki Y."/>
            <person name="Arimoto A."/>
            <person name="Ishii H."/>
            <person name="Satoh N."/>
            <person name="Nishiyama T."/>
            <person name="Hasebe M."/>
            <person name="Maruyama T."/>
            <person name="Minagawa J."/>
            <person name="Obokata J."/>
            <person name="Shigenobu S."/>
        </authorList>
    </citation>
    <scope>NUCLEOTIDE SEQUENCE [LARGE SCALE GENOMIC DNA]</scope>
</reference>
<protein>
    <recommendedName>
        <fullName evidence="4">AMP-dependent synthetase/ligase domain-containing protein</fullName>
    </recommendedName>
</protein>
<dbReference type="AlphaFoldDB" id="A0AAV3ZNK6"/>
<organism evidence="2 3">
    <name type="scientific">Plakobranchus ocellatus</name>
    <dbReference type="NCBI Taxonomy" id="259542"/>
    <lineage>
        <taxon>Eukaryota</taxon>
        <taxon>Metazoa</taxon>
        <taxon>Spiralia</taxon>
        <taxon>Lophotrochozoa</taxon>
        <taxon>Mollusca</taxon>
        <taxon>Gastropoda</taxon>
        <taxon>Heterobranchia</taxon>
        <taxon>Euthyneura</taxon>
        <taxon>Panpulmonata</taxon>
        <taxon>Sacoglossa</taxon>
        <taxon>Placobranchoidea</taxon>
        <taxon>Plakobranchidae</taxon>
        <taxon>Plakobranchus</taxon>
    </lineage>
</organism>
<dbReference type="InterPro" id="IPR042099">
    <property type="entry name" value="ANL_N_sf"/>
</dbReference>
<comment type="caution">
    <text evidence="2">The sequence shown here is derived from an EMBL/GenBank/DDBJ whole genome shotgun (WGS) entry which is preliminary data.</text>
</comment>
<evidence type="ECO:0000256" key="1">
    <source>
        <dbReference type="SAM" id="MobiDB-lite"/>
    </source>
</evidence>
<accession>A0AAV3ZNK6</accession>
<dbReference type="EMBL" id="BLXT01002510">
    <property type="protein sequence ID" value="GFN95453.1"/>
    <property type="molecule type" value="Genomic_DNA"/>
</dbReference>